<dbReference type="AlphaFoldDB" id="A0A829Z6E9"/>
<dbReference type="SUPFAM" id="SSF88874">
    <property type="entry name" value="Receptor-binding domain of short tail fibre protein gp12"/>
    <property type="match status" value="1"/>
</dbReference>
<accession>A0A829Z6E9</accession>
<evidence type="ECO:0000259" key="2">
    <source>
        <dbReference type="Pfam" id="PF21939"/>
    </source>
</evidence>
<dbReference type="Pfam" id="PF21939">
    <property type="entry name" value="Gp10_C"/>
    <property type="match status" value="1"/>
</dbReference>
<evidence type="ECO:0000313" key="4">
    <source>
        <dbReference type="Proteomes" id="UP000490821"/>
    </source>
</evidence>
<name>A0A829Z6E9_9FIRM</name>
<comment type="caution">
    <text evidence="3">The sequence shown here is derived from an EMBL/GenBank/DDBJ whole genome shotgun (WGS) entry which is preliminary data.</text>
</comment>
<proteinExistence type="predicted"/>
<evidence type="ECO:0000313" key="3">
    <source>
        <dbReference type="EMBL" id="GFI40130.1"/>
    </source>
</evidence>
<reference evidence="3 4" key="1">
    <citation type="journal article" date="2020" name="Microbiome">
        <title>Single-cell genomics of uncultured bacteria reveals dietary fiber responders in the mouse gut microbiota.</title>
        <authorList>
            <person name="Chijiiwa R."/>
            <person name="Hosokawa M."/>
            <person name="Kogawa M."/>
            <person name="Nishikawa Y."/>
            <person name="Ide K."/>
            <person name="Sakanashi C."/>
            <person name="Takahashi K."/>
            <person name="Takeyama H."/>
        </authorList>
    </citation>
    <scope>NUCLEOTIDE SEQUENCE [LARGE SCALE GENOMIC DNA]</scope>
    <source>
        <strain evidence="3">IMSAGC_017</strain>
    </source>
</reference>
<dbReference type="InterPro" id="IPR053827">
    <property type="entry name" value="Gp10_C"/>
</dbReference>
<dbReference type="RefSeq" id="WP_172471717.1">
    <property type="nucleotide sequence ID" value="NZ_BLMI01000024.1"/>
</dbReference>
<feature type="compositionally biased region" description="Polar residues" evidence="1">
    <location>
        <begin position="196"/>
        <end position="220"/>
    </location>
</feature>
<sequence length="425" mass="46782">MIVSTITQLGYDLSCDINDIPAQFSGDIEFRFVKDSKYENYVVVPYYKYLNNRFLENNRDSKTYQLIINNNIFKLPPQAFELDGYLAIAFSLSNGNETIQTNPIIYKIKATAGKGNILPEENTWQDMVIKVADDYIDLNVKDVVSQMLSTSNEHQNVVNRLIERASTQQDEITSVIADSRSATSATRSATILATQGAKSAQDASNDAKTATTNANQASQRANDAANSVVIIRNGTTTPASSLGKSGDFYVNTANGDFYLKNSTTWNKKFNMIALDQITELKNAFNSVTSLTKQLFLLMHPVGCIYMSTSSVSPQTTFGGTWIRWGNGRVPLGVDTSDSSFNTVEKTGGEKQHALTINEIPSHKHNVYGSYTATGNISTSANNNGWIPDLGGKNYNHGDLLTNIGGGQSHNNLQPYITCYMWKRTA</sequence>
<gene>
    <name evidence="3" type="ORF">IMSAGC017_00161</name>
</gene>
<evidence type="ECO:0000256" key="1">
    <source>
        <dbReference type="SAM" id="MobiDB-lite"/>
    </source>
</evidence>
<feature type="region of interest" description="Disordered" evidence="1">
    <location>
        <begin position="194"/>
        <end position="220"/>
    </location>
</feature>
<dbReference type="EMBL" id="BLMI01000024">
    <property type="protein sequence ID" value="GFI40130.1"/>
    <property type="molecule type" value="Genomic_DNA"/>
</dbReference>
<organism evidence="3 4">
    <name type="scientific">Thomasclavelia cocleata</name>
    <dbReference type="NCBI Taxonomy" id="69824"/>
    <lineage>
        <taxon>Bacteria</taxon>
        <taxon>Bacillati</taxon>
        <taxon>Bacillota</taxon>
        <taxon>Erysipelotrichia</taxon>
        <taxon>Erysipelotrichales</taxon>
        <taxon>Coprobacillaceae</taxon>
        <taxon>Thomasclavelia</taxon>
    </lineage>
</organism>
<feature type="domain" description="Baseplate structural protein Gp10 C-terminal" evidence="2">
    <location>
        <begin position="295"/>
        <end position="424"/>
    </location>
</feature>
<dbReference type="Proteomes" id="UP000490821">
    <property type="component" value="Unassembled WGS sequence"/>
</dbReference>
<protein>
    <recommendedName>
        <fullName evidence="2">Baseplate structural protein Gp10 C-terminal domain-containing protein</fullName>
    </recommendedName>
</protein>